<proteinExistence type="predicted"/>
<evidence type="ECO:0000313" key="2">
    <source>
        <dbReference type="EMBL" id="DBA13821.1"/>
    </source>
</evidence>
<accession>A0AAV2ZPY5</accession>
<dbReference type="Proteomes" id="UP001181693">
    <property type="component" value="Unassembled WGS sequence"/>
</dbReference>
<organism evidence="2 3">
    <name type="scientific">Pyxicephalus adspersus</name>
    <name type="common">African bullfrog</name>
    <dbReference type="NCBI Taxonomy" id="30357"/>
    <lineage>
        <taxon>Eukaryota</taxon>
        <taxon>Metazoa</taxon>
        <taxon>Chordata</taxon>
        <taxon>Craniata</taxon>
        <taxon>Vertebrata</taxon>
        <taxon>Euteleostomi</taxon>
        <taxon>Amphibia</taxon>
        <taxon>Batrachia</taxon>
        <taxon>Anura</taxon>
        <taxon>Neobatrachia</taxon>
        <taxon>Ranoidea</taxon>
        <taxon>Pyxicephalidae</taxon>
        <taxon>Pyxicephalinae</taxon>
        <taxon>Pyxicephalus</taxon>
    </lineage>
</organism>
<sequence length="193" mass="20700">MCGTVFKKVPLKASPSKKSRTVPGMTRRATQALVPTQLQLADENKQYLMPEMEADQGSLYGRPDVLPRTPPVDEAASDSLATTLSTSSLGSGGLNSPAHRSVGVEVHKAEATEHEMYTQDRPESVKTGEEEDEDGSVLDPDQIETEISFVRILFLCPSPEQYLYPISNLLSLPKSGVPSGLDAGITATSVLIG</sequence>
<dbReference type="EMBL" id="DYDO01000013">
    <property type="protein sequence ID" value="DBA13821.1"/>
    <property type="molecule type" value="Genomic_DNA"/>
</dbReference>
<keyword evidence="3" id="KW-1185">Reference proteome</keyword>
<reference evidence="2" key="1">
    <citation type="thesis" date="2020" institute="ProQuest LLC" country="789 East Eisenhower Parkway, Ann Arbor, MI, USA">
        <title>Comparative Genomics and Chromosome Evolution.</title>
        <authorList>
            <person name="Mudd A.B."/>
        </authorList>
    </citation>
    <scope>NUCLEOTIDE SEQUENCE</scope>
    <source>
        <strain evidence="2">1538</strain>
        <tissue evidence="2">Blood</tissue>
    </source>
</reference>
<feature type="region of interest" description="Disordered" evidence="1">
    <location>
        <begin position="9"/>
        <end position="30"/>
    </location>
</feature>
<comment type="caution">
    <text evidence="2">The sequence shown here is derived from an EMBL/GenBank/DDBJ whole genome shotgun (WGS) entry which is preliminary data.</text>
</comment>
<feature type="compositionally biased region" description="Low complexity" evidence="1">
    <location>
        <begin position="77"/>
        <end position="89"/>
    </location>
</feature>
<evidence type="ECO:0000313" key="3">
    <source>
        <dbReference type="Proteomes" id="UP001181693"/>
    </source>
</evidence>
<feature type="compositionally biased region" description="Basic and acidic residues" evidence="1">
    <location>
        <begin position="105"/>
        <end position="128"/>
    </location>
</feature>
<feature type="compositionally biased region" description="Acidic residues" evidence="1">
    <location>
        <begin position="129"/>
        <end position="138"/>
    </location>
</feature>
<dbReference type="AlphaFoldDB" id="A0AAV2ZPY5"/>
<gene>
    <name evidence="2" type="ORF">GDO54_004859</name>
</gene>
<name>A0AAV2ZPY5_PYXAD</name>
<evidence type="ECO:0000256" key="1">
    <source>
        <dbReference type="SAM" id="MobiDB-lite"/>
    </source>
</evidence>
<protein>
    <submittedName>
        <fullName evidence="2">Uncharacterized protein</fullName>
    </submittedName>
</protein>
<feature type="region of interest" description="Disordered" evidence="1">
    <location>
        <begin position="50"/>
        <end position="138"/>
    </location>
</feature>